<protein>
    <submittedName>
        <fullName evidence="1">Uncharacterized protein</fullName>
    </submittedName>
</protein>
<gene>
    <name evidence="1" type="ORF">PF004_g17076</name>
</gene>
<organism evidence="1 2">
    <name type="scientific">Phytophthora fragariae</name>
    <dbReference type="NCBI Taxonomy" id="53985"/>
    <lineage>
        <taxon>Eukaryota</taxon>
        <taxon>Sar</taxon>
        <taxon>Stramenopiles</taxon>
        <taxon>Oomycota</taxon>
        <taxon>Peronosporomycetes</taxon>
        <taxon>Peronosporales</taxon>
        <taxon>Peronosporaceae</taxon>
        <taxon>Phytophthora</taxon>
    </lineage>
</organism>
<evidence type="ECO:0000313" key="2">
    <source>
        <dbReference type="Proteomes" id="UP000476176"/>
    </source>
</evidence>
<proteinExistence type="predicted"/>
<sequence length="51" mass="5684">MGWRRWCSGAEVADVMGLLGARYRNADVGVMIDVRDVSFGSDVEFNCPFEV</sequence>
<evidence type="ECO:0000313" key="1">
    <source>
        <dbReference type="EMBL" id="KAE9207282.1"/>
    </source>
</evidence>
<dbReference type="AlphaFoldDB" id="A0A6G0NGJ3"/>
<name>A0A6G0NGJ3_9STRA</name>
<accession>A0A6G0NGJ3</accession>
<reference evidence="1 2" key="1">
    <citation type="submission" date="2018-09" db="EMBL/GenBank/DDBJ databases">
        <title>Genomic investigation of the strawberry pathogen Phytophthora fragariae indicates pathogenicity is determined by transcriptional variation in three key races.</title>
        <authorList>
            <person name="Adams T.M."/>
            <person name="Armitage A.D."/>
            <person name="Sobczyk M.K."/>
            <person name="Bates H.J."/>
            <person name="Dunwell J.M."/>
            <person name="Nellist C.F."/>
            <person name="Harrison R.J."/>
        </authorList>
    </citation>
    <scope>NUCLEOTIDE SEQUENCE [LARGE SCALE GENOMIC DNA]</scope>
    <source>
        <strain evidence="1 2">BC-23</strain>
    </source>
</reference>
<dbReference type="Proteomes" id="UP000476176">
    <property type="component" value="Unassembled WGS sequence"/>
</dbReference>
<comment type="caution">
    <text evidence="1">The sequence shown here is derived from an EMBL/GenBank/DDBJ whole genome shotgun (WGS) entry which is preliminary data.</text>
</comment>
<dbReference type="EMBL" id="QXGC01001253">
    <property type="protein sequence ID" value="KAE9207282.1"/>
    <property type="molecule type" value="Genomic_DNA"/>
</dbReference>